<proteinExistence type="predicted"/>
<evidence type="ECO:0000313" key="3">
    <source>
        <dbReference type="Proteomes" id="UP000184063"/>
    </source>
</evidence>
<keyword evidence="1" id="KW-0472">Membrane</keyword>
<gene>
    <name evidence="2" type="ORF">ASPFODRAFT_368862</name>
</gene>
<evidence type="ECO:0000313" key="2">
    <source>
        <dbReference type="EMBL" id="OJZ81953.1"/>
    </source>
</evidence>
<dbReference type="EMBL" id="KV878249">
    <property type="protein sequence ID" value="OJZ81953.1"/>
    <property type="molecule type" value="Genomic_DNA"/>
</dbReference>
<dbReference type="Proteomes" id="UP000184063">
    <property type="component" value="Unassembled WGS sequence"/>
</dbReference>
<protein>
    <submittedName>
        <fullName evidence="2">Uncharacterized protein</fullName>
    </submittedName>
</protein>
<accession>A0A1M3T5H6</accession>
<organism evidence="2 3">
    <name type="scientific">Aspergillus luchuensis (strain CBS 106.47)</name>
    <dbReference type="NCBI Taxonomy" id="1137211"/>
    <lineage>
        <taxon>Eukaryota</taxon>
        <taxon>Fungi</taxon>
        <taxon>Dikarya</taxon>
        <taxon>Ascomycota</taxon>
        <taxon>Pezizomycotina</taxon>
        <taxon>Eurotiomycetes</taxon>
        <taxon>Eurotiomycetidae</taxon>
        <taxon>Eurotiales</taxon>
        <taxon>Aspergillaceae</taxon>
        <taxon>Aspergillus</taxon>
        <taxon>Aspergillus subgen. Circumdati</taxon>
    </lineage>
</organism>
<keyword evidence="1" id="KW-1133">Transmembrane helix</keyword>
<sequence>MYVIIRFIRSFSRELESNLRDRCNAFYTTGQATTISMQYRSCSCWWTDTSSLGNTYIISFFSLTIGHSTIEFVIVLLIRGTGLSLFGHDYSTPIMLIYKATWKQQLEIYKMLVQHPSIRTAMHSNVNYFHTNAENEQ</sequence>
<name>A0A1M3T5H6_ASPLC</name>
<feature type="transmembrane region" description="Helical" evidence="1">
    <location>
        <begin position="56"/>
        <end position="78"/>
    </location>
</feature>
<dbReference type="AlphaFoldDB" id="A0A1M3T5H6"/>
<reference evidence="3" key="1">
    <citation type="journal article" date="2017" name="Genome Biol.">
        <title>Comparative genomics reveals high biological diversity and specific adaptations in the industrially and medically important fungal genus Aspergillus.</title>
        <authorList>
            <person name="de Vries R.P."/>
            <person name="Riley R."/>
            <person name="Wiebenga A."/>
            <person name="Aguilar-Osorio G."/>
            <person name="Amillis S."/>
            <person name="Uchima C.A."/>
            <person name="Anderluh G."/>
            <person name="Asadollahi M."/>
            <person name="Askin M."/>
            <person name="Barry K."/>
            <person name="Battaglia E."/>
            <person name="Bayram O."/>
            <person name="Benocci T."/>
            <person name="Braus-Stromeyer S.A."/>
            <person name="Caldana C."/>
            <person name="Canovas D."/>
            <person name="Cerqueira G.C."/>
            <person name="Chen F."/>
            <person name="Chen W."/>
            <person name="Choi C."/>
            <person name="Clum A."/>
            <person name="Dos Santos R.A."/>
            <person name="Damasio A.R."/>
            <person name="Diallinas G."/>
            <person name="Emri T."/>
            <person name="Fekete E."/>
            <person name="Flipphi M."/>
            <person name="Freyberg S."/>
            <person name="Gallo A."/>
            <person name="Gournas C."/>
            <person name="Habgood R."/>
            <person name="Hainaut M."/>
            <person name="Harispe M.L."/>
            <person name="Henrissat B."/>
            <person name="Hilden K.S."/>
            <person name="Hope R."/>
            <person name="Hossain A."/>
            <person name="Karabika E."/>
            <person name="Karaffa L."/>
            <person name="Karanyi Z."/>
            <person name="Krasevec N."/>
            <person name="Kuo A."/>
            <person name="Kusch H."/>
            <person name="LaButti K."/>
            <person name="Lagendijk E.L."/>
            <person name="Lapidus A."/>
            <person name="Levasseur A."/>
            <person name="Lindquist E."/>
            <person name="Lipzen A."/>
            <person name="Logrieco A.F."/>
            <person name="MacCabe A."/>
            <person name="Maekelae M.R."/>
            <person name="Malavazi I."/>
            <person name="Melin P."/>
            <person name="Meyer V."/>
            <person name="Mielnichuk N."/>
            <person name="Miskei M."/>
            <person name="Molnar A.P."/>
            <person name="Mule G."/>
            <person name="Ngan C.Y."/>
            <person name="Orejas M."/>
            <person name="Orosz E."/>
            <person name="Ouedraogo J.P."/>
            <person name="Overkamp K.M."/>
            <person name="Park H.-S."/>
            <person name="Perrone G."/>
            <person name="Piumi F."/>
            <person name="Punt P.J."/>
            <person name="Ram A.F."/>
            <person name="Ramon A."/>
            <person name="Rauscher S."/>
            <person name="Record E."/>
            <person name="Riano-Pachon D.M."/>
            <person name="Robert V."/>
            <person name="Roehrig J."/>
            <person name="Ruller R."/>
            <person name="Salamov A."/>
            <person name="Salih N.S."/>
            <person name="Samson R.A."/>
            <person name="Sandor E."/>
            <person name="Sanguinetti M."/>
            <person name="Schuetze T."/>
            <person name="Sepcic K."/>
            <person name="Shelest E."/>
            <person name="Sherlock G."/>
            <person name="Sophianopoulou V."/>
            <person name="Squina F.M."/>
            <person name="Sun H."/>
            <person name="Susca A."/>
            <person name="Todd R.B."/>
            <person name="Tsang A."/>
            <person name="Unkles S.E."/>
            <person name="van de Wiele N."/>
            <person name="van Rossen-Uffink D."/>
            <person name="Oliveira J.V."/>
            <person name="Vesth T.C."/>
            <person name="Visser J."/>
            <person name="Yu J.-H."/>
            <person name="Zhou M."/>
            <person name="Andersen M.R."/>
            <person name="Archer D.B."/>
            <person name="Baker S.E."/>
            <person name="Benoit I."/>
            <person name="Brakhage A.A."/>
            <person name="Braus G.H."/>
            <person name="Fischer R."/>
            <person name="Frisvad J.C."/>
            <person name="Goldman G.H."/>
            <person name="Houbraken J."/>
            <person name="Oakley B."/>
            <person name="Pocsi I."/>
            <person name="Scazzocchio C."/>
            <person name="Seiboth B."/>
            <person name="vanKuyk P.A."/>
            <person name="Wortman J."/>
            <person name="Dyer P.S."/>
            <person name="Grigoriev I.V."/>
        </authorList>
    </citation>
    <scope>NUCLEOTIDE SEQUENCE [LARGE SCALE GENOMIC DNA]</scope>
    <source>
        <strain evidence="3">CBS 106.47</strain>
    </source>
</reference>
<dbReference type="VEuPathDB" id="FungiDB:ASPFODRAFT_368862"/>
<evidence type="ECO:0000256" key="1">
    <source>
        <dbReference type="SAM" id="Phobius"/>
    </source>
</evidence>
<keyword evidence="1" id="KW-0812">Transmembrane</keyword>